<evidence type="ECO:0000256" key="3">
    <source>
        <dbReference type="ARBA" id="ARBA00022691"/>
    </source>
</evidence>
<comment type="similarity">
    <text evidence="4">Belongs to the class I-like SAM-binding methyltransferase superfamily. Glycine N-methyltransferase family.</text>
</comment>
<dbReference type="PROSITE" id="PS51600">
    <property type="entry name" value="SAM_GNMT"/>
    <property type="match status" value="1"/>
</dbReference>
<feature type="binding site" evidence="5">
    <location>
        <position position="34"/>
    </location>
    <ligand>
        <name>S-adenosyl-L-methionine</name>
        <dbReference type="ChEBI" id="CHEBI:59789"/>
    </ligand>
</feature>
<dbReference type="GO" id="GO:0046498">
    <property type="term" value="P:S-adenosylhomocysteine metabolic process"/>
    <property type="evidence" value="ECO:0007669"/>
    <property type="project" value="TreeGrafter"/>
</dbReference>
<keyword evidence="1 4" id="KW-0489">Methyltransferase</keyword>
<evidence type="ECO:0000256" key="1">
    <source>
        <dbReference type="ARBA" id="ARBA00022603"/>
    </source>
</evidence>
<dbReference type="GO" id="GO:1901052">
    <property type="term" value="P:sarcosine metabolic process"/>
    <property type="evidence" value="ECO:0007669"/>
    <property type="project" value="TreeGrafter"/>
</dbReference>
<evidence type="ECO:0000313" key="8">
    <source>
        <dbReference type="EMBL" id="MBC2776512.1"/>
    </source>
</evidence>
<dbReference type="GO" id="GO:0051289">
    <property type="term" value="P:protein homotetramerization"/>
    <property type="evidence" value="ECO:0007669"/>
    <property type="project" value="TreeGrafter"/>
</dbReference>
<dbReference type="GO" id="GO:0005829">
    <property type="term" value="C:cytosol"/>
    <property type="evidence" value="ECO:0007669"/>
    <property type="project" value="TreeGrafter"/>
</dbReference>
<reference evidence="8 9" key="1">
    <citation type="submission" date="2020-08" db="EMBL/GenBank/DDBJ databases">
        <title>Draft genome sequence of Parasphingopyxis sp. GrpM-11.</title>
        <authorList>
            <person name="Oh J."/>
            <person name="Roh D.-H."/>
        </authorList>
    </citation>
    <scope>NUCLEOTIDE SEQUENCE [LARGE SCALE GENOMIC DNA]</scope>
    <source>
        <strain evidence="8 9">GrpM-11</strain>
    </source>
</reference>
<name>A0A842HU08_9SPHN</name>
<feature type="region of interest" description="Disordered" evidence="6">
    <location>
        <begin position="1"/>
        <end position="21"/>
    </location>
</feature>
<proteinExistence type="inferred from homology"/>
<keyword evidence="2 4" id="KW-0808">Transferase</keyword>
<dbReference type="InterPro" id="IPR029063">
    <property type="entry name" value="SAM-dependent_MTases_sf"/>
</dbReference>
<dbReference type="RefSeq" id="WP_185799789.1">
    <property type="nucleotide sequence ID" value="NZ_JACJVJ010000001.1"/>
</dbReference>
<feature type="domain" description="Methyltransferase" evidence="7">
    <location>
        <begin position="71"/>
        <end position="168"/>
    </location>
</feature>
<evidence type="ECO:0000256" key="2">
    <source>
        <dbReference type="ARBA" id="ARBA00022679"/>
    </source>
</evidence>
<dbReference type="Gene3D" id="3.40.50.150">
    <property type="entry name" value="Vaccinia Virus protein VP39"/>
    <property type="match status" value="1"/>
</dbReference>
<feature type="binding site" evidence="5">
    <location>
        <position position="51"/>
    </location>
    <ligand>
        <name>S-adenosyl-L-methionine</name>
        <dbReference type="ChEBI" id="CHEBI:59789"/>
    </ligand>
</feature>
<dbReference type="InterPro" id="IPR014369">
    <property type="entry name" value="Gly/Sar_N_MeTrfase"/>
</dbReference>
<protein>
    <submittedName>
        <fullName evidence="8">Class I SAM-dependent methyltransferase</fullName>
    </submittedName>
</protein>
<dbReference type="EMBL" id="JACJVJ010000001">
    <property type="protein sequence ID" value="MBC2776512.1"/>
    <property type="molecule type" value="Genomic_DNA"/>
</dbReference>
<evidence type="ECO:0000313" key="9">
    <source>
        <dbReference type="Proteomes" id="UP000564378"/>
    </source>
</evidence>
<dbReference type="CDD" id="cd02440">
    <property type="entry name" value="AdoMet_MTases"/>
    <property type="match status" value="1"/>
</dbReference>
<feature type="binding site" evidence="5">
    <location>
        <position position="96"/>
    </location>
    <ligand>
        <name>S-adenosyl-L-methionine</name>
        <dbReference type="ChEBI" id="CHEBI:59789"/>
    </ligand>
</feature>
<dbReference type="GO" id="GO:0032259">
    <property type="term" value="P:methylation"/>
    <property type="evidence" value="ECO:0007669"/>
    <property type="project" value="UniProtKB-KW"/>
</dbReference>
<dbReference type="PANTHER" id="PTHR16458:SF2">
    <property type="entry name" value="GLYCINE N-METHYLTRANSFERASE"/>
    <property type="match status" value="1"/>
</dbReference>
<dbReference type="Gene3D" id="3.30.46.10">
    <property type="entry name" value="Glycine N-methyltransferase, chain A, domain 1"/>
    <property type="match status" value="1"/>
</dbReference>
<evidence type="ECO:0000259" key="7">
    <source>
        <dbReference type="Pfam" id="PF13649"/>
    </source>
</evidence>
<dbReference type="GO" id="GO:0016594">
    <property type="term" value="F:glycine binding"/>
    <property type="evidence" value="ECO:0007669"/>
    <property type="project" value="TreeGrafter"/>
</dbReference>
<dbReference type="GO" id="GO:0006730">
    <property type="term" value="P:one-carbon metabolic process"/>
    <property type="evidence" value="ECO:0007669"/>
    <property type="project" value="TreeGrafter"/>
</dbReference>
<organism evidence="8 9">
    <name type="scientific">Parasphingopyxis marina</name>
    <dbReference type="NCBI Taxonomy" id="2761622"/>
    <lineage>
        <taxon>Bacteria</taxon>
        <taxon>Pseudomonadati</taxon>
        <taxon>Pseudomonadota</taxon>
        <taxon>Alphaproteobacteria</taxon>
        <taxon>Sphingomonadales</taxon>
        <taxon>Sphingomonadaceae</taxon>
        <taxon>Parasphingopyxis</taxon>
    </lineage>
</organism>
<accession>A0A842HU08</accession>
<evidence type="ECO:0000256" key="4">
    <source>
        <dbReference type="PIRNR" id="PIRNR000385"/>
    </source>
</evidence>
<keyword evidence="9" id="KW-1185">Reference proteome</keyword>
<dbReference type="Proteomes" id="UP000564378">
    <property type="component" value="Unassembled WGS sequence"/>
</dbReference>
<feature type="binding site" evidence="5">
    <location>
        <position position="42"/>
    </location>
    <ligand>
        <name>S-adenosyl-L-methionine</name>
        <dbReference type="ChEBI" id="CHEBI:59789"/>
    </ligand>
</feature>
<dbReference type="Pfam" id="PF13649">
    <property type="entry name" value="Methyltransf_25"/>
    <property type="match status" value="1"/>
</dbReference>
<dbReference type="GO" id="GO:0006111">
    <property type="term" value="P:regulation of gluconeogenesis"/>
    <property type="evidence" value="ECO:0007669"/>
    <property type="project" value="TreeGrafter"/>
</dbReference>
<dbReference type="GO" id="GO:0017174">
    <property type="term" value="F:glycine N-methyltransferase activity"/>
    <property type="evidence" value="ECO:0007669"/>
    <property type="project" value="InterPro"/>
</dbReference>
<dbReference type="SUPFAM" id="SSF53335">
    <property type="entry name" value="S-adenosyl-L-methionine-dependent methyltransferases"/>
    <property type="match status" value="1"/>
</dbReference>
<dbReference type="GO" id="GO:0042802">
    <property type="term" value="F:identical protein binding"/>
    <property type="evidence" value="ECO:0007669"/>
    <property type="project" value="TreeGrafter"/>
</dbReference>
<dbReference type="PANTHER" id="PTHR16458">
    <property type="entry name" value="GLYCINE N-METHYLTRANSFERASE"/>
    <property type="match status" value="1"/>
</dbReference>
<evidence type="ECO:0000256" key="6">
    <source>
        <dbReference type="SAM" id="MobiDB-lite"/>
    </source>
</evidence>
<dbReference type="PIRSF" id="PIRSF000385">
    <property type="entry name" value="Gly_N-mtase"/>
    <property type="match status" value="1"/>
</dbReference>
<dbReference type="GO" id="GO:0046500">
    <property type="term" value="P:S-adenosylmethionine metabolic process"/>
    <property type="evidence" value="ECO:0007669"/>
    <property type="project" value="TreeGrafter"/>
</dbReference>
<gene>
    <name evidence="8" type="ORF">H6P80_02640</name>
</gene>
<feature type="binding site" evidence="5">
    <location>
        <position position="140"/>
    </location>
    <ligand>
        <name>S-adenosyl-L-methionine</name>
        <dbReference type="ChEBI" id="CHEBI:59789"/>
    </ligand>
</feature>
<evidence type="ECO:0000256" key="5">
    <source>
        <dbReference type="PIRSR" id="PIRSR000385-2"/>
    </source>
</evidence>
<dbReference type="AlphaFoldDB" id="A0A842HU08"/>
<dbReference type="InterPro" id="IPR041698">
    <property type="entry name" value="Methyltransf_25"/>
</dbReference>
<dbReference type="GO" id="GO:1904047">
    <property type="term" value="F:S-adenosyl-L-methionine binding"/>
    <property type="evidence" value="ECO:0007669"/>
    <property type="project" value="TreeGrafter"/>
</dbReference>
<feature type="binding site" evidence="5">
    <location>
        <begin position="122"/>
        <end position="123"/>
    </location>
    <ligand>
        <name>S-adenosyl-L-methionine</name>
        <dbReference type="ChEBI" id="CHEBI:59789"/>
    </ligand>
</feature>
<comment type="caution">
    <text evidence="8">The sequence shown here is derived from an EMBL/GenBank/DDBJ whole genome shotgun (WGS) entry which is preliminary data.</text>
</comment>
<keyword evidence="3 4" id="KW-0949">S-adenosyl-L-methionine</keyword>
<sequence>MADSERTIFAPDDQQDYGDNPTEVRETDKYVEEYVRGFVEKWDELIDWEQRAKSEGRFFIDVLKARGKQTILDVSTGTGFHSIQLLKAGFDVTSADGSAEMLGKAFENGRDHNVVIKTVHADWRWLNRDVHGKFDAIICLGNSFTHLFDENDRRRALAEFYAALKHDGILILDQRNYDKILDDGFSSKHKYYYCGDKVTAEPVHIDEGLARFEYTFPDGSKHNLNMFPLRKDYVRGLLRDVGFQQFHSYGDFQEEGEEKDPDFFIHVAEKSYAGD</sequence>